<reference evidence="5 6" key="1">
    <citation type="submission" date="2012-06" db="EMBL/GenBank/DDBJ databases">
        <title>The complete genome of Ornithobacterium rhinotracheale DSM 15997.</title>
        <authorList>
            <consortium name="US DOE Joint Genome Institute (JGI-PGF)"/>
            <person name="Lucas S."/>
            <person name="Copeland A."/>
            <person name="Lapidus A."/>
            <person name="Goodwin L."/>
            <person name="Pitluck S."/>
            <person name="Peters L."/>
            <person name="Mikhailova N."/>
            <person name="Teshima H."/>
            <person name="Kyrpides N."/>
            <person name="Mavromatis K."/>
            <person name="Pagani I."/>
            <person name="Ivanova N."/>
            <person name="Ovchinnikova G."/>
            <person name="Zeytun A."/>
            <person name="Detter J.C."/>
            <person name="Han C."/>
            <person name="Land M."/>
            <person name="Hauser L."/>
            <person name="Markowitz V."/>
            <person name="Cheng J.-F."/>
            <person name="Hugenholtz P."/>
            <person name="Woyke T."/>
            <person name="Wu D."/>
            <person name="Lang E."/>
            <person name="Kopitz M."/>
            <person name="Brambilla E."/>
            <person name="Klenk H.-P."/>
            <person name="Eisen J.A."/>
        </authorList>
    </citation>
    <scope>NUCLEOTIDE SEQUENCE [LARGE SCALE GENOMIC DNA]</scope>
    <source>
        <strain evidence="6">ATCC 51463 / DSM 15997 / CCUG 23171 / LMG 9086</strain>
    </source>
</reference>
<protein>
    <submittedName>
        <fullName evidence="5">Restriction endonuclease S subunit</fullName>
    </submittedName>
</protein>
<dbReference type="EMBL" id="CP003283">
    <property type="protein sequence ID" value="AFL96341.1"/>
    <property type="molecule type" value="Genomic_DNA"/>
</dbReference>
<evidence type="ECO:0000256" key="3">
    <source>
        <dbReference type="ARBA" id="ARBA00023125"/>
    </source>
</evidence>
<name>I3ZXA7_ORNRL</name>
<dbReference type="STRING" id="867902.Ornrh_0113"/>
<dbReference type="PATRIC" id="fig|867902.3.peg.111"/>
<dbReference type="SUPFAM" id="SSF116734">
    <property type="entry name" value="DNA methylase specificity domain"/>
    <property type="match status" value="2"/>
</dbReference>
<evidence type="ECO:0000259" key="4">
    <source>
        <dbReference type="Pfam" id="PF01420"/>
    </source>
</evidence>
<comment type="similarity">
    <text evidence="1">Belongs to the type-I restriction system S methylase family.</text>
</comment>
<organism evidence="5 6">
    <name type="scientific">Ornithobacterium rhinotracheale (strain ATCC 51463 / DSM 15997 / CCUG 23171 / CIP 104009 / LMG 9086)</name>
    <dbReference type="NCBI Taxonomy" id="867902"/>
    <lineage>
        <taxon>Bacteria</taxon>
        <taxon>Pseudomonadati</taxon>
        <taxon>Bacteroidota</taxon>
        <taxon>Flavobacteriia</taxon>
        <taxon>Flavobacteriales</taxon>
        <taxon>Weeksellaceae</taxon>
        <taxon>Ornithobacterium</taxon>
    </lineage>
</organism>
<dbReference type="Pfam" id="PF01420">
    <property type="entry name" value="Methylase_S"/>
    <property type="match status" value="2"/>
</dbReference>
<dbReference type="InterPro" id="IPR000055">
    <property type="entry name" value="Restrct_endonuc_typeI_TRD"/>
</dbReference>
<feature type="domain" description="Type I restriction modification DNA specificity" evidence="4">
    <location>
        <begin position="21"/>
        <end position="191"/>
    </location>
</feature>
<dbReference type="KEGG" id="orh:Ornrh_0113"/>
<feature type="domain" description="Type I restriction modification DNA specificity" evidence="4">
    <location>
        <begin position="214"/>
        <end position="385"/>
    </location>
</feature>
<keyword evidence="3" id="KW-0238">DNA-binding</keyword>
<dbReference type="PANTHER" id="PTHR30408:SF12">
    <property type="entry name" value="TYPE I RESTRICTION ENZYME MJAVIII SPECIFICITY SUBUNIT"/>
    <property type="match status" value="1"/>
</dbReference>
<dbReference type="Proteomes" id="UP000006051">
    <property type="component" value="Chromosome"/>
</dbReference>
<dbReference type="HOGENOM" id="CLU_021095_0_1_10"/>
<keyword evidence="2" id="KW-0680">Restriction system</keyword>
<accession>I3ZXA7</accession>
<keyword evidence="5" id="KW-0378">Hydrolase</keyword>
<dbReference type="Gene3D" id="3.90.220.20">
    <property type="entry name" value="DNA methylase specificity domains"/>
    <property type="match status" value="2"/>
</dbReference>
<dbReference type="AlphaFoldDB" id="I3ZXA7"/>
<dbReference type="GO" id="GO:0009307">
    <property type="term" value="P:DNA restriction-modification system"/>
    <property type="evidence" value="ECO:0007669"/>
    <property type="project" value="UniProtKB-KW"/>
</dbReference>
<evidence type="ECO:0000256" key="2">
    <source>
        <dbReference type="ARBA" id="ARBA00022747"/>
    </source>
</evidence>
<dbReference type="RefSeq" id="WP_014789971.1">
    <property type="nucleotide sequence ID" value="NC_018016.1"/>
</dbReference>
<keyword evidence="5" id="KW-0540">Nuclease</keyword>
<evidence type="ECO:0000313" key="6">
    <source>
        <dbReference type="Proteomes" id="UP000006051"/>
    </source>
</evidence>
<proteinExistence type="inferred from homology"/>
<gene>
    <name evidence="5" type="ordered locus">Ornrh_0113</name>
</gene>
<dbReference type="GO" id="GO:0003677">
    <property type="term" value="F:DNA binding"/>
    <property type="evidence" value="ECO:0007669"/>
    <property type="project" value="UniProtKB-KW"/>
</dbReference>
<dbReference type="GeneID" id="71570438"/>
<dbReference type="InterPro" id="IPR044946">
    <property type="entry name" value="Restrct_endonuc_typeI_TRD_sf"/>
</dbReference>
<dbReference type="GeneID" id="97256890"/>
<dbReference type="eggNOG" id="COG0732">
    <property type="taxonomic scope" value="Bacteria"/>
</dbReference>
<evidence type="ECO:0000313" key="5">
    <source>
        <dbReference type="EMBL" id="AFL96341.1"/>
    </source>
</evidence>
<dbReference type="InterPro" id="IPR052021">
    <property type="entry name" value="Type-I_RS_S_subunit"/>
</dbReference>
<keyword evidence="5" id="KW-0255">Endonuclease</keyword>
<dbReference type="REBASE" id="49128">
    <property type="entry name" value="S.Orh15997ORF111P"/>
</dbReference>
<dbReference type="PANTHER" id="PTHR30408">
    <property type="entry name" value="TYPE-1 RESTRICTION ENZYME ECOKI SPECIFICITY PROTEIN"/>
    <property type="match status" value="1"/>
</dbReference>
<keyword evidence="6" id="KW-1185">Reference proteome</keyword>
<sequence>MTHTTTHIPQGYKQTPVGIIPEDWDVKRLDSQVYIDRENITADYATEYIDYVSLSDVNMGKTYPNKIKLSDAPSRARRIARKGNILFSTVRPNLKNFAKVERDYIIASTGFSVLEEKEININFLLSFLYSHYAEKQYFALTVGSNYPALNSEDVKGIKLPIPPLAEQEKIADCLTAWDKAIEKITALIEVKKQYKKGLMQQLLTGKKRLDGFTEEWKEVRLGEVLKERNECNKCNKGHLKVLTSSRMGLFYQEDYFNKLVASKSLDKYKLIKTGDFTFRSMSDDGLFVFNRLDFEESGIVSPAYSVFYCVNVSSDFLYYYINNNYFNKYLKKATQGGTRLALKFNSLKKINIYLPSIKEQTAIAEILSAADREISLLEKKKAHLETQKRGLMQVLLTGKKRLV</sequence>
<evidence type="ECO:0000256" key="1">
    <source>
        <dbReference type="ARBA" id="ARBA00010923"/>
    </source>
</evidence>
<dbReference type="Gene3D" id="1.10.287.1120">
    <property type="entry name" value="Bipartite methylase S protein"/>
    <property type="match status" value="1"/>
</dbReference>
<dbReference type="GO" id="GO:0004519">
    <property type="term" value="F:endonuclease activity"/>
    <property type="evidence" value="ECO:0007669"/>
    <property type="project" value="UniProtKB-KW"/>
</dbReference>